<feature type="transmembrane region" description="Helical" evidence="1">
    <location>
        <begin position="92"/>
        <end position="114"/>
    </location>
</feature>
<organism evidence="2 3">
    <name type="scientific">Companilactobacillus bobalius</name>
    <dbReference type="NCBI Taxonomy" id="2801451"/>
    <lineage>
        <taxon>Bacteria</taxon>
        <taxon>Bacillati</taxon>
        <taxon>Bacillota</taxon>
        <taxon>Bacilli</taxon>
        <taxon>Lactobacillales</taxon>
        <taxon>Lactobacillaceae</taxon>
        <taxon>Companilactobacillus</taxon>
    </lineage>
</organism>
<dbReference type="EMBL" id="MYFM01000009">
    <property type="protein sequence ID" value="OVE95821.1"/>
    <property type="molecule type" value="Genomic_DNA"/>
</dbReference>
<keyword evidence="1" id="KW-1133">Transmembrane helix</keyword>
<proteinExistence type="predicted"/>
<evidence type="ECO:0000313" key="2">
    <source>
        <dbReference type="EMBL" id="OVE95821.1"/>
    </source>
</evidence>
<feature type="transmembrane region" description="Helical" evidence="1">
    <location>
        <begin position="50"/>
        <end position="72"/>
    </location>
</feature>
<keyword evidence="1" id="KW-0472">Membrane</keyword>
<evidence type="ECO:0000313" key="3">
    <source>
        <dbReference type="Proteomes" id="UP000196232"/>
    </source>
</evidence>
<dbReference type="RefSeq" id="WP_056950174.1">
    <property type="nucleotide sequence ID" value="NZ_LNUA01000032.1"/>
</dbReference>
<evidence type="ECO:0000256" key="1">
    <source>
        <dbReference type="SAM" id="Phobius"/>
    </source>
</evidence>
<name>A0A202F5Q8_9LACO</name>
<evidence type="ECO:0008006" key="4">
    <source>
        <dbReference type="Google" id="ProtNLM"/>
    </source>
</evidence>
<keyword evidence="1" id="KW-0812">Transmembrane</keyword>
<sequence>MEQKLDIASIRIMNYIVSETKNGNKPNALDIRKKFPKYDDQLNLEYLYRLGYIDSINGFFSGFMTATGIYGFRPTAKLMKFFESWKTTLVLFFLKSILVPVAVTVITTLLILLLNLKK</sequence>
<protein>
    <recommendedName>
        <fullName evidence="4">DUF2513 domain-containing protein</fullName>
    </recommendedName>
</protein>
<reference evidence="2 3" key="1">
    <citation type="submission" date="2017-03" db="EMBL/GenBank/DDBJ databases">
        <title>Genome sequence of Lactobacillus bobalius KACC 16343.</title>
        <authorList>
            <person name="Chun J."/>
        </authorList>
    </citation>
    <scope>NUCLEOTIDE SEQUENCE [LARGE SCALE GENOMIC DNA]</scope>
    <source>
        <strain evidence="2 3">KACC 16343</strain>
    </source>
</reference>
<comment type="caution">
    <text evidence="2">The sequence shown here is derived from an EMBL/GenBank/DDBJ whole genome shotgun (WGS) entry which is preliminary data.</text>
</comment>
<gene>
    <name evidence="2" type="ORF">LKACC16343_02573</name>
</gene>
<dbReference type="Proteomes" id="UP000196232">
    <property type="component" value="Unassembled WGS sequence"/>
</dbReference>
<accession>A0A202F5Q8</accession>
<dbReference type="AlphaFoldDB" id="A0A202F5Q8"/>